<protein>
    <recommendedName>
        <fullName evidence="2">Polyketide synthase dehydratase domain-containing protein</fullName>
    </recommendedName>
</protein>
<comment type="caution">
    <text evidence="3">The sequence shown here is derived from an EMBL/GenBank/DDBJ whole genome shotgun (WGS) entry which is preliminary data.</text>
</comment>
<evidence type="ECO:0000259" key="2">
    <source>
        <dbReference type="Pfam" id="PF21089"/>
    </source>
</evidence>
<proteinExistence type="predicted"/>
<feature type="domain" description="Polyketide synthase dehydratase" evidence="2">
    <location>
        <begin position="128"/>
        <end position="210"/>
    </location>
</feature>
<evidence type="ECO:0000313" key="4">
    <source>
        <dbReference type="Proteomes" id="UP001189429"/>
    </source>
</evidence>
<name>A0ABN9QGT8_9DINO</name>
<dbReference type="Proteomes" id="UP001189429">
    <property type="component" value="Unassembled WGS sequence"/>
</dbReference>
<organism evidence="3 4">
    <name type="scientific">Prorocentrum cordatum</name>
    <dbReference type="NCBI Taxonomy" id="2364126"/>
    <lineage>
        <taxon>Eukaryota</taxon>
        <taxon>Sar</taxon>
        <taxon>Alveolata</taxon>
        <taxon>Dinophyceae</taxon>
        <taxon>Prorocentrales</taxon>
        <taxon>Prorocentraceae</taxon>
        <taxon>Prorocentrum</taxon>
    </lineage>
</organism>
<accession>A0ABN9QGT8</accession>
<dbReference type="InterPro" id="IPR049552">
    <property type="entry name" value="PKS_DH_N"/>
</dbReference>
<sequence length="257" mass="27678">MVSAAMPVDAGLPFGTPSSVNLPEGAWDMAGLGASGSDHLRLRRGWQLKNAQVALLLAADRVAAKERSEADRRAAQRQRWQREAAERRARLEQAREGGQACAGHHLQHREFPWSKGGPAAFGWRRLYHALCGDVAAVPQVGVLCECVISQALMRMYTDHRVLGGVVLPGVSHVSLFAATGAKHLPGPMGTSDWHMSVKEVLFERPFLIYSGRELIEAEEAGKGDGQVGVPVTYCRASGISKEMGSIKPSVDFSSGAL</sequence>
<feature type="region of interest" description="Disordered" evidence="1">
    <location>
        <begin position="67"/>
        <end position="89"/>
    </location>
</feature>
<evidence type="ECO:0000256" key="1">
    <source>
        <dbReference type="SAM" id="MobiDB-lite"/>
    </source>
</evidence>
<dbReference type="InterPro" id="IPR042104">
    <property type="entry name" value="PKS_dehydratase_sf"/>
</dbReference>
<dbReference type="EMBL" id="CAUYUJ010003115">
    <property type="protein sequence ID" value="CAK0803969.1"/>
    <property type="molecule type" value="Genomic_DNA"/>
</dbReference>
<gene>
    <name evidence="3" type="ORF">PCOR1329_LOCUS10922</name>
</gene>
<reference evidence="3" key="1">
    <citation type="submission" date="2023-10" db="EMBL/GenBank/DDBJ databases">
        <authorList>
            <person name="Chen Y."/>
            <person name="Shah S."/>
            <person name="Dougan E. K."/>
            <person name="Thang M."/>
            <person name="Chan C."/>
        </authorList>
    </citation>
    <scope>NUCLEOTIDE SEQUENCE [LARGE SCALE GENOMIC DNA]</scope>
</reference>
<evidence type="ECO:0000313" key="3">
    <source>
        <dbReference type="EMBL" id="CAK0803969.1"/>
    </source>
</evidence>
<keyword evidence="4" id="KW-1185">Reference proteome</keyword>
<dbReference type="Pfam" id="PF21089">
    <property type="entry name" value="PKS_DH_N"/>
    <property type="match status" value="1"/>
</dbReference>
<dbReference type="Gene3D" id="3.10.129.110">
    <property type="entry name" value="Polyketide synthase dehydratase"/>
    <property type="match status" value="1"/>
</dbReference>